<dbReference type="AlphaFoldDB" id="A0A1E3KXN7"/>
<accession>A0A1E3KXN7</accession>
<dbReference type="EMBL" id="MDER01000094">
    <property type="protein sequence ID" value="ODP26153.1"/>
    <property type="molecule type" value="Genomic_DNA"/>
</dbReference>
<proteinExistence type="predicted"/>
<comment type="caution">
    <text evidence="1">The sequence shown here is derived from an EMBL/GenBank/DDBJ whole genome shotgun (WGS) entry which is preliminary data.</text>
</comment>
<evidence type="ECO:0000313" key="2">
    <source>
        <dbReference type="Proteomes" id="UP000094578"/>
    </source>
</evidence>
<name>A0A1E3KXN7_9BACL</name>
<reference evidence="1 2" key="1">
    <citation type="submission" date="2016-08" db="EMBL/GenBank/DDBJ databases">
        <title>Genome sequencing of Paenibacillus sp. TI45-13ar, isolated from Korean traditional nuruk.</title>
        <authorList>
            <person name="Kim S.-J."/>
        </authorList>
    </citation>
    <scope>NUCLEOTIDE SEQUENCE [LARGE SCALE GENOMIC DNA]</scope>
    <source>
        <strain evidence="1 2">TI45-13ar</strain>
    </source>
</reference>
<organism evidence="1 2">
    <name type="scientific">Paenibacillus nuruki</name>
    <dbReference type="NCBI Taxonomy" id="1886670"/>
    <lineage>
        <taxon>Bacteria</taxon>
        <taxon>Bacillati</taxon>
        <taxon>Bacillota</taxon>
        <taxon>Bacilli</taxon>
        <taxon>Bacillales</taxon>
        <taxon>Paenibacillaceae</taxon>
        <taxon>Paenibacillus</taxon>
    </lineage>
</organism>
<gene>
    <name evidence="1" type="ORF">PTI45_04495</name>
</gene>
<dbReference type="RefSeq" id="WP_069329804.1">
    <property type="nucleotide sequence ID" value="NZ_MDER01000094.1"/>
</dbReference>
<protein>
    <submittedName>
        <fullName evidence="1">Uncharacterized protein</fullName>
    </submittedName>
</protein>
<evidence type="ECO:0000313" key="1">
    <source>
        <dbReference type="EMBL" id="ODP26153.1"/>
    </source>
</evidence>
<dbReference type="Proteomes" id="UP000094578">
    <property type="component" value="Unassembled WGS sequence"/>
</dbReference>
<keyword evidence="2" id="KW-1185">Reference proteome</keyword>
<dbReference type="STRING" id="1886670.PTI45_04495"/>
<sequence>MSKLNIMRTIIDRSTKLITVVPTTVAGLLQAKQEDRILYLKTMSQDTLISTFKWFTYVLLAGNLMHSANKLHIEIPAEVQLYLESIESECSDRKITVTLISEIVDAQLPNLSKSTLIQIILFGATLIINPDISAKILLSSILLQAALYFTNIKLPSSFQK</sequence>